<organism evidence="2 3">
    <name type="scientific">Racocetra fulgida</name>
    <dbReference type="NCBI Taxonomy" id="60492"/>
    <lineage>
        <taxon>Eukaryota</taxon>
        <taxon>Fungi</taxon>
        <taxon>Fungi incertae sedis</taxon>
        <taxon>Mucoromycota</taxon>
        <taxon>Glomeromycotina</taxon>
        <taxon>Glomeromycetes</taxon>
        <taxon>Diversisporales</taxon>
        <taxon>Gigasporaceae</taxon>
        <taxon>Racocetra</taxon>
    </lineage>
</organism>
<evidence type="ECO:0000256" key="1">
    <source>
        <dbReference type="SAM" id="MobiDB-lite"/>
    </source>
</evidence>
<evidence type="ECO:0000313" key="3">
    <source>
        <dbReference type="Proteomes" id="UP000789396"/>
    </source>
</evidence>
<feature type="compositionally biased region" description="Polar residues" evidence="1">
    <location>
        <begin position="1"/>
        <end position="11"/>
    </location>
</feature>
<accession>A0A9N9JLA1</accession>
<reference evidence="2" key="1">
    <citation type="submission" date="2021-06" db="EMBL/GenBank/DDBJ databases">
        <authorList>
            <person name="Kallberg Y."/>
            <person name="Tangrot J."/>
            <person name="Rosling A."/>
        </authorList>
    </citation>
    <scope>NUCLEOTIDE SEQUENCE</scope>
    <source>
        <strain evidence="2">IN212</strain>
    </source>
</reference>
<keyword evidence="3" id="KW-1185">Reference proteome</keyword>
<protein>
    <submittedName>
        <fullName evidence="2">12100_t:CDS:1</fullName>
    </submittedName>
</protein>
<feature type="non-terminal residue" evidence="2">
    <location>
        <position position="61"/>
    </location>
</feature>
<dbReference type="AlphaFoldDB" id="A0A9N9JLA1"/>
<evidence type="ECO:0000313" key="2">
    <source>
        <dbReference type="EMBL" id="CAG8784807.1"/>
    </source>
</evidence>
<dbReference type="EMBL" id="CAJVPZ010055679">
    <property type="protein sequence ID" value="CAG8784807.1"/>
    <property type="molecule type" value="Genomic_DNA"/>
</dbReference>
<gene>
    <name evidence="2" type="ORF">RFULGI_LOCUS16141</name>
</gene>
<dbReference type="Proteomes" id="UP000789396">
    <property type="component" value="Unassembled WGS sequence"/>
</dbReference>
<comment type="caution">
    <text evidence="2">The sequence shown here is derived from an EMBL/GenBank/DDBJ whole genome shotgun (WGS) entry which is preliminary data.</text>
</comment>
<proteinExistence type="predicted"/>
<feature type="region of interest" description="Disordered" evidence="1">
    <location>
        <begin position="1"/>
        <end position="29"/>
    </location>
</feature>
<feature type="non-terminal residue" evidence="2">
    <location>
        <position position="1"/>
    </location>
</feature>
<name>A0A9N9JLA1_9GLOM</name>
<sequence>KDLKATNSSPTDADYITIEENSDSLPDSTEDDFNFSDDYILPNNKSSKNSILKAKIIINTK</sequence>